<reference evidence="3" key="1">
    <citation type="submission" date="2018-06" db="EMBL/GenBank/DDBJ databases">
        <authorList>
            <person name="Zhirakovskaya E."/>
        </authorList>
    </citation>
    <scope>NUCLEOTIDE SEQUENCE</scope>
</reference>
<name>A0A3B0VGQ8_9ZZZZ</name>
<accession>A0A3B0VGQ8</accession>
<evidence type="ECO:0000313" key="3">
    <source>
        <dbReference type="EMBL" id="VAW37497.1"/>
    </source>
</evidence>
<sequence length="382" mass="40547">MPGVVIAALFVVMSLVPVGRAAGQPPPGAAGGGDGRGRLTVVAVGDIFLGERAVSFLEKKGPAYPYSKMGGVLSDADLAIGNLESPLTEEDEPFMEKQYLLKAPLLAVASLKASGIDIFSLANNHMMDYGGGALLETIGLLDKEGLGYAGAGADLRSARRPAIREVKVGGDTVKVALLSYSNTFPVEFYAGKAVPGTAPGYRKFIRRDVKAARAGADIVIVAFHWGAERMRLPKDYQRELAHFAIDSGAQVVLGHHPHVIQPVEVYKSGVIFYSLGNFVFGFYSPKEVGGLLASLVFTKQGAGYGIESARVVPLEVDNRIVRFAPRPLEGAAAMAAYGRIAEDSEGLGTIVEIGGGRDGNIVFDREARRCIIRDSGAGRRRE</sequence>
<dbReference type="Gene3D" id="3.60.21.10">
    <property type="match status" value="1"/>
</dbReference>
<evidence type="ECO:0000256" key="1">
    <source>
        <dbReference type="ARBA" id="ARBA00005662"/>
    </source>
</evidence>
<organism evidence="3">
    <name type="scientific">hydrothermal vent metagenome</name>
    <dbReference type="NCBI Taxonomy" id="652676"/>
    <lineage>
        <taxon>unclassified sequences</taxon>
        <taxon>metagenomes</taxon>
        <taxon>ecological metagenomes</taxon>
    </lineage>
</organism>
<evidence type="ECO:0000259" key="2">
    <source>
        <dbReference type="SMART" id="SM00854"/>
    </source>
</evidence>
<dbReference type="CDD" id="cd07381">
    <property type="entry name" value="MPP_CapA"/>
    <property type="match status" value="1"/>
</dbReference>
<dbReference type="SMART" id="SM00854">
    <property type="entry name" value="PGA_cap"/>
    <property type="match status" value="1"/>
</dbReference>
<gene>
    <name evidence="3" type="ORF">MNBD_DELTA02-55</name>
</gene>
<proteinExistence type="inferred from homology"/>
<dbReference type="InterPro" id="IPR052169">
    <property type="entry name" value="CW_Biosynth-Accessory"/>
</dbReference>
<dbReference type="PANTHER" id="PTHR33393">
    <property type="entry name" value="POLYGLUTAMINE SYNTHESIS ACCESSORY PROTEIN RV0574C-RELATED"/>
    <property type="match status" value="1"/>
</dbReference>
<dbReference type="EMBL" id="UOEZ01000055">
    <property type="protein sequence ID" value="VAW37497.1"/>
    <property type="molecule type" value="Genomic_DNA"/>
</dbReference>
<dbReference type="PANTHER" id="PTHR33393:SF13">
    <property type="entry name" value="PGA BIOSYNTHESIS PROTEIN CAPA"/>
    <property type="match status" value="1"/>
</dbReference>
<dbReference type="AlphaFoldDB" id="A0A3B0VGQ8"/>
<comment type="similarity">
    <text evidence="1">Belongs to the CapA family.</text>
</comment>
<dbReference type="InterPro" id="IPR029052">
    <property type="entry name" value="Metallo-depent_PP-like"/>
</dbReference>
<dbReference type="SUPFAM" id="SSF56300">
    <property type="entry name" value="Metallo-dependent phosphatases"/>
    <property type="match status" value="1"/>
</dbReference>
<protein>
    <recommendedName>
        <fullName evidence="2">Capsule synthesis protein CapA domain-containing protein</fullName>
    </recommendedName>
</protein>
<dbReference type="Pfam" id="PF09587">
    <property type="entry name" value="PGA_cap"/>
    <property type="match status" value="1"/>
</dbReference>
<dbReference type="InterPro" id="IPR019079">
    <property type="entry name" value="Capsule_synth_CapA"/>
</dbReference>
<feature type="domain" description="Capsule synthesis protein CapA" evidence="2">
    <location>
        <begin position="40"/>
        <end position="282"/>
    </location>
</feature>